<keyword evidence="4" id="KW-1185">Reference proteome</keyword>
<dbReference type="PANTHER" id="PTHR43081">
    <property type="entry name" value="ADENYLATE CYCLASE, TERMINAL-DIFFERENTIATION SPECIFIC-RELATED"/>
    <property type="match status" value="1"/>
</dbReference>
<feature type="transmembrane region" description="Helical" evidence="1">
    <location>
        <begin position="108"/>
        <end position="134"/>
    </location>
</feature>
<dbReference type="PROSITE" id="PS51257">
    <property type="entry name" value="PROKAR_LIPOPROTEIN"/>
    <property type="match status" value="1"/>
</dbReference>
<evidence type="ECO:0000313" key="3">
    <source>
        <dbReference type="EnsemblProtists" id="PYU1_T013553"/>
    </source>
</evidence>
<feature type="transmembrane region" description="Helical" evidence="1">
    <location>
        <begin position="39"/>
        <end position="60"/>
    </location>
</feature>
<keyword evidence="1" id="KW-0812">Transmembrane</keyword>
<feature type="transmembrane region" description="Helical" evidence="1">
    <location>
        <begin position="235"/>
        <end position="256"/>
    </location>
</feature>
<dbReference type="HOGENOM" id="CLU_018845_0_0_1"/>
<reference evidence="4" key="2">
    <citation type="submission" date="2010-04" db="EMBL/GenBank/DDBJ databases">
        <authorList>
            <person name="Buell R."/>
            <person name="Hamilton J."/>
            <person name="Hostetler J."/>
        </authorList>
    </citation>
    <scope>NUCLEOTIDE SEQUENCE [LARGE SCALE GENOMIC DNA]</scope>
    <source>
        <strain evidence="4">DAOM:BR144</strain>
    </source>
</reference>
<dbReference type="OMA" id="CFFRSFR"/>
<dbReference type="VEuPathDB" id="FungiDB:PYU1_G013524"/>
<feature type="transmembrane region" description="Helical" evidence="1">
    <location>
        <begin position="194"/>
        <end position="214"/>
    </location>
</feature>
<sequence>MREWSLLYACSLLASCVASVVLATSIYRQSELRVSAVRCIFFFFFFYLGLWSLFRGVFYVDVFLMDDATFSRQFQESAGGADYDNSTAALDALGVRGVAEITNLTRPWLSFILLMGDTCLMASSLWMFPMTWELSALARKSMDRGALRERLTARWYCKWMHVLTVLFFLGEAGYTMYNHGVNTRAYRLVVSGNMLQLVVLVYVTVVLVSLKWSGRKYETINGEQVASPLYRRLKGIMIVYGVFSFQYTIVSLMLLGSHFDKLKMPPTLVVGTSTLLFNNSGTAVAIAIGCSQECFFRAFHRYVPEEYAEAFYVSDPSLWLHAAGTSRNPPLQNPVFVYTDIEASTQLWGIEDGAIMKRANEIHEQIVRVSLAEFRGYEITTCGDAFQLAFHTIQDAVDFCTHVQFQLLNAAWPKQLHDLIPATRREKTRKKKLFFNGLRLRMGVHDAQQADGVLVNNTHPVTGKVMYTGLSEVIANEIGDVGGGGQICVTARIAEWIQVYGSQALHVPCEVELVGQHLIPQLQLSIDVYQVIPRGLEPRKETYREHWNARLEAIKVVE</sequence>
<name>K3X8K4_GLOUD</name>
<evidence type="ECO:0000259" key="2">
    <source>
        <dbReference type="Pfam" id="PF00211"/>
    </source>
</evidence>
<dbReference type="STRING" id="431595.K3X8K4"/>
<dbReference type="PANTHER" id="PTHR43081:SF1">
    <property type="entry name" value="ADENYLATE CYCLASE, TERMINAL-DIFFERENTIATION SPECIFIC"/>
    <property type="match status" value="1"/>
</dbReference>
<dbReference type="Proteomes" id="UP000019132">
    <property type="component" value="Unassembled WGS sequence"/>
</dbReference>
<dbReference type="InterPro" id="IPR029787">
    <property type="entry name" value="Nucleotide_cyclase"/>
</dbReference>
<dbReference type="InParanoid" id="K3X8K4"/>
<dbReference type="eggNOG" id="KOG0618">
    <property type="taxonomic scope" value="Eukaryota"/>
</dbReference>
<dbReference type="Pfam" id="PF00211">
    <property type="entry name" value="Guanylate_cyc"/>
    <property type="match status" value="1"/>
</dbReference>
<feature type="domain" description="Guanylate cyclase" evidence="2">
    <location>
        <begin position="336"/>
        <end position="502"/>
    </location>
</feature>
<organism evidence="3 4">
    <name type="scientific">Globisporangium ultimum (strain ATCC 200006 / CBS 805.95 / DAOM BR144)</name>
    <name type="common">Pythium ultimum</name>
    <dbReference type="NCBI Taxonomy" id="431595"/>
    <lineage>
        <taxon>Eukaryota</taxon>
        <taxon>Sar</taxon>
        <taxon>Stramenopiles</taxon>
        <taxon>Oomycota</taxon>
        <taxon>Peronosporomycetes</taxon>
        <taxon>Pythiales</taxon>
        <taxon>Pythiaceae</taxon>
        <taxon>Globisporangium</taxon>
    </lineage>
</organism>
<dbReference type="SUPFAM" id="SSF55073">
    <property type="entry name" value="Nucleotide cyclase"/>
    <property type="match status" value="1"/>
</dbReference>
<protein>
    <recommendedName>
        <fullName evidence="2">Guanylate cyclase domain-containing protein</fullName>
    </recommendedName>
</protein>
<evidence type="ECO:0000313" key="4">
    <source>
        <dbReference type="Proteomes" id="UP000019132"/>
    </source>
</evidence>
<reference evidence="3" key="3">
    <citation type="submission" date="2015-02" db="UniProtKB">
        <authorList>
            <consortium name="EnsemblProtists"/>
        </authorList>
    </citation>
    <scope>IDENTIFICATION</scope>
    <source>
        <strain evidence="3">DAOM BR144</strain>
    </source>
</reference>
<dbReference type="Gene3D" id="3.30.70.1230">
    <property type="entry name" value="Nucleotide cyclase"/>
    <property type="match status" value="1"/>
</dbReference>
<dbReference type="EnsemblProtists" id="PYU1_T013553">
    <property type="protein sequence ID" value="PYU1_T013553"/>
    <property type="gene ID" value="PYU1_G013524"/>
</dbReference>
<dbReference type="InterPro" id="IPR001054">
    <property type="entry name" value="A/G_cyclase"/>
</dbReference>
<feature type="transmembrane region" description="Helical" evidence="1">
    <location>
        <begin position="155"/>
        <end position="174"/>
    </location>
</feature>
<keyword evidence="1" id="KW-0472">Membrane</keyword>
<reference evidence="4" key="1">
    <citation type="journal article" date="2010" name="Genome Biol.">
        <title>Genome sequence of the necrotrophic plant pathogen Pythium ultimum reveals original pathogenicity mechanisms and effector repertoire.</title>
        <authorList>
            <person name="Levesque C.A."/>
            <person name="Brouwer H."/>
            <person name="Cano L."/>
            <person name="Hamilton J.P."/>
            <person name="Holt C."/>
            <person name="Huitema E."/>
            <person name="Raffaele S."/>
            <person name="Robideau G.P."/>
            <person name="Thines M."/>
            <person name="Win J."/>
            <person name="Zerillo M.M."/>
            <person name="Beakes G.W."/>
            <person name="Boore J.L."/>
            <person name="Busam D."/>
            <person name="Dumas B."/>
            <person name="Ferriera S."/>
            <person name="Fuerstenberg S.I."/>
            <person name="Gachon C.M."/>
            <person name="Gaulin E."/>
            <person name="Govers F."/>
            <person name="Grenville-Briggs L."/>
            <person name="Horner N."/>
            <person name="Hostetler J."/>
            <person name="Jiang R.H."/>
            <person name="Johnson J."/>
            <person name="Krajaejun T."/>
            <person name="Lin H."/>
            <person name="Meijer H.J."/>
            <person name="Moore B."/>
            <person name="Morris P."/>
            <person name="Phuntmart V."/>
            <person name="Puiu D."/>
            <person name="Shetty J."/>
            <person name="Stajich J.E."/>
            <person name="Tripathy S."/>
            <person name="Wawra S."/>
            <person name="van West P."/>
            <person name="Whitty B.R."/>
            <person name="Coutinho P.M."/>
            <person name="Henrissat B."/>
            <person name="Martin F."/>
            <person name="Thomas P.D."/>
            <person name="Tyler B.M."/>
            <person name="De Vries R.P."/>
            <person name="Kamoun S."/>
            <person name="Yandell M."/>
            <person name="Tisserat N."/>
            <person name="Buell C.R."/>
        </authorList>
    </citation>
    <scope>NUCLEOTIDE SEQUENCE</scope>
    <source>
        <strain evidence="4">DAOM:BR144</strain>
    </source>
</reference>
<proteinExistence type="predicted"/>
<keyword evidence="1" id="KW-1133">Transmembrane helix</keyword>
<evidence type="ECO:0000256" key="1">
    <source>
        <dbReference type="SAM" id="Phobius"/>
    </source>
</evidence>
<dbReference type="GO" id="GO:0009190">
    <property type="term" value="P:cyclic nucleotide biosynthetic process"/>
    <property type="evidence" value="ECO:0007669"/>
    <property type="project" value="InterPro"/>
</dbReference>
<dbReference type="AlphaFoldDB" id="K3X8K4"/>
<dbReference type="EMBL" id="GL376597">
    <property type="status" value="NOT_ANNOTATED_CDS"/>
    <property type="molecule type" value="Genomic_DNA"/>
</dbReference>
<feature type="transmembrane region" description="Helical" evidence="1">
    <location>
        <begin position="6"/>
        <end position="27"/>
    </location>
</feature>
<dbReference type="InterPro" id="IPR050697">
    <property type="entry name" value="Adenylyl/Guanylyl_Cyclase_3/4"/>
</dbReference>
<accession>K3X8K4</accession>
<dbReference type="GO" id="GO:0035556">
    <property type="term" value="P:intracellular signal transduction"/>
    <property type="evidence" value="ECO:0007669"/>
    <property type="project" value="InterPro"/>
</dbReference>